<protein>
    <recommendedName>
        <fullName evidence="4">Oxidative stress defense protein</fullName>
    </recommendedName>
</protein>
<feature type="signal peptide" evidence="1">
    <location>
        <begin position="1"/>
        <end position="30"/>
    </location>
</feature>
<feature type="chain" id="PRO_5013023577" description="Oxidative stress defense protein" evidence="1">
    <location>
        <begin position="31"/>
        <end position="241"/>
    </location>
</feature>
<evidence type="ECO:0008006" key="4">
    <source>
        <dbReference type="Google" id="ProtNLM"/>
    </source>
</evidence>
<proteinExistence type="predicted"/>
<accession>A0A1R4EF65</accession>
<evidence type="ECO:0000256" key="1">
    <source>
        <dbReference type="SAM" id="SignalP"/>
    </source>
</evidence>
<evidence type="ECO:0000313" key="3">
    <source>
        <dbReference type="Proteomes" id="UP000188169"/>
    </source>
</evidence>
<gene>
    <name evidence="2" type="ORF">A1019T_01112</name>
</gene>
<organism evidence="2 3">
    <name type="scientific">Psychrobacter pasteurii</name>
    <dbReference type="NCBI Taxonomy" id="1945520"/>
    <lineage>
        <taxon>Bacteria</taxon>
        <taxon>Pseudomonadati</taxon>
        <taxon>Pseudomonadota</taxon>
        <taxon>Gammaproteobacteria</taxon>
        <taxon>Moraxellales</taxon>
        <taxon>Moraxellaceae</taxon>
        <taxon>Psychrobacter</taxon>
    </lineage>
</organism>
<dbReference type="Pfam" id="PF04402">
    <property type="entry name" value="SIMPL"/>
    <property type="match status" value="1"/>
</dbReference>
<dbReference type="OrthoDB" id="7062395at2"/>
<dbReference type="EMBL" id="FUGD01000075">
    <property type="protein sequence ID" value="SJM37141.1"/>
    <property type="molecule type" value="Genomic_DNA"/>
</dbReference>
<reference evidence="3" key="1">
    <citation type="submission" date="2017-02" db="EMBL/GenBank/DDBJ databases">
        <authorList>
            <person name="Mornico D."/>
        </authorList>
    </citation>
    <scope>NUCLEOTIDE SEQUENCE [LARGE SCALE GENOMIC DNA]</scope>
</reference>
<dbReference type="Gene3D" id="3.30.110.170">
    <property type="entry name" value="Protein of unknown function (DUF541), domain 1"/>
    <property type="match status" value="1"/>
</dbReference>
<dbReference type="PANTHER" id="PTHR34387">
    <property type="entry name" value="SLR1258 PROTEIN"/>
    <property type="match status" value="1"/>
</dbReference>
<keyword evidence="3" id="KW-1185">Reference proteome</keyword>
<name>A0A1R4EF65_9GAMM</name>
<dbReference type="InterPro" id="IPR007497">
    <property type="entry name" value="SIMPL/DUF541"/>
</dbReference>
<dbReference type="Gene3D" id="3.30.70.2970">
    <property type="entry name" value="Protein of unknown function (DUF541), domain 2"/>
    <property type="match status" value="1"/>
</dbReference>
<dbReference type="GO" id="GO:0006974">
    <property type="term" value="P:DNA damage response"/>
    <property type="evidence" value="ECO:0007669"/>
    <property type="project" value="TreeGrafter"/>
</dbReference>
<dbReference type="AlphaFoldDB" id="A0A1R4EF65"/>
<dbReference type="PANTHER" id="PTHR34387:SF1">
    <property type="entry name" value="PERIPLASMIC IMMUNOGENIC PROTEIN"/>
    <property type="match status" value="1"/>
</dbReference>
<keyword evidence="1" id="KW-0732">Signal</keyword>
<dbReference type="InterPro" id="IPR052022">
    <property type="entry name" value="26kDa_periplasmic_antigen"/>
</dbReference>
<dbReference type="STRING" id="1945520.A1019T_01112"/>
<dbReference type="Proteomes" id="UP000188169">
    <property type="component" value="Unassembled WGS sequence"/>
</dbReference>
<sequence length="241" mass="26326">MSKSLSTLLSQVGMLSVLGTTALFANAANAEPTGYNQISFNVEANQEVENDQVTATLYKQAQATTPKKLATELNAAMNQALNIAKRYPTVTATTGRQHTYPKYDDNGKITGWTGTISVDLKSNDFAKTSELVAQLQENLVIQNIQFGVSEKKQKQLETELIKKASLQFKEQAKSLAETWDMSGYRIVNVSINTNGGYQPRPMMMMRDAAAKSSVPAQEFEGGNTKLGVTASGTIELIPFMR</sequence>
<dbReference type="RefSeq" id="WP_077448545.1">
    <property type="nucleotide sequence ID" value="NZ_FUGD01000075.1"/>
</dbReference>
<evidence type="ECO:0000313" key="2">
    <source>
        <dbReference type="EMBL" id="SJM37141.1"/>
    </source>
</evidence>